<name>A0A6C0LTJ8_9ZZZZ</name>
<dbReference type="AlphaFoldDB" id="A0A6C0LTJ8"/>
<protein>
    <submittedName>
        <fullName evidence="2">Uncharacterized protein</fullName>
    </submittedName>
</protein>
<evidence type="ECO:0000313" key="2">
    <source>
        <dbReference type="EMBL" id="QHU33328.1"/>
    </source>
</evidence>
<keyword evidence="1" id="KW-0472">Membrane</keyword>
<keyword evidence="1" id="KW-1133">Transmembrane helix</keyword>
<dbReference type="EMBL" id="MN740556">
    <property type="protein sequence ID" value="QHU33328.1"/>
    <property type="molecule type" value="Genomic_DNA"/>
</dbReference>
<sequence>MNIALHAIIGRIVCGTVCGTICGTLTWGFYKFMNFDFGNWELKRIRGSDQECDNDDIKLSVLIGTIFGAFIFDAR</sequence>
<reference evidence="2" key="1">
    <citation type="journal article" date="2020" name="Nature">
        <title>Giant virus diversity and host interactions through global metagenomics.</title>
        <authorList>
            <person name="Schulz F."/>
            <person name="Roux S."/>
            <person name="Paez-Espino D."/>
            <person name="Jungbluth S."/>
            <person name="Walsh D.A."/>
            <person name="Denef V.J."/>
            <person name="McMahon K.D."/>
            <person name="Konstantinidis K.T."/>
            <person name="Eloe-Fadrosh E.A."/>
            <person name="Kyrpides N.C."/>
            <person name="Woyke T."/>
        </authorList>
    </citation>
    <scope>NUCLEOTIDE SEQUENCE</scope>
    <source>
        <strain evidence="2">GVMAG-S-1014582-52</strain>
    </source>
</reference>
<evidence type="ECO:0000256" key="1">
    <source>
        <dbReference type="SAM" id="Phobius"/>
    </source>
</evidence>
<keyword evidence="1" id="KW-0812">Transmembrane</keyword>
<organism evidence="2">
    <name type="scientific">viral metagenome</name>
    <dbReference type="NCBI Taxonomy" id="1070528"/>
    <lineage>
        <taxon>unclassified sequences</taxon>
        <taxon>metagenomes</taxon>
        <taxon>organismal metagenomes</taxon>
    </lineage>
</organism>
<proteinExistence type="predicted"/>
<accession>A0A6C0LTJ8</accession>
<feature type="transmembrane region" description="Helical" evidence="1">
    <location>
        <begin position="12"/>
        <end position="30"/>
    </location>
</feature>